<reference evidence="12" key="2">
    <citation type="journal article" date="2007" name="PLoS Biol.">
        <title>Survey sequencing and comparative analysis of the elephant shark (Callorhinchus milii) genome.</title>
        <authorList>
            <person name="Venkatesh B."/>
            <person name="Kirkness E.F."/>
            <person name="Loh Y.H."/>
            <person name="Halpern A.L."/>
            <person name="Lee A.P."/>
            <person name="Johnson J."/>
            <person name="Dandona N."/>
            <person name="Viswanathan L.D."/>
            <person name="Tay A."/>
            <person name="Venter J.C."/>
            <person name="Strausberg R.L."/>
            <person name="Brenner S."/>
        </authorList>
    </citation>
    <scope>NUCLEOTIDE SEQUENCE [LARGE SCALE GENOMIC DNA]</scope>
</reference>
<feature type="transmembrane region" description="Helical" evidence="7">
    <location>
        <begin position="246"/>
        <end position="268"/>
    </location>
</feature>
<name>V9KRL2_CALMI</name>
<dbReference type="InterPro" id="IPR013106">
    <property type="entry name" value="Ig_V-set"/>
</dbReference>
<evidence type="ECO:0000313" key="10">
    <source>
        <dbReference type="EMBL" id="AFP01000.1"/>
    </source>
</evidence>
<dbReference type="InterPro" id="IPR003599">
    <property type="entry name" value="Ig_sub"/>
</dbReference>
<dbReference type="RefSeq" id="XP_007907544.1">
    <property type="nucleotide sequence ID" value="XM_007909353.2"/>
</dbReference>
<keyword evidence="4 7" id="KW-0472">Membrane</keyword>
<organism evidence="10">
    <name type="scientific">Callorhinchus milii</name>
    <name type="common">Ghost shark</name>
    <dbReference type="NCBI Taxonomy" id="7868"/>
    <lineage>
        <taxon>Eukaryota</taxon>
        <taxon>Metazoa</taxon>
        <taxon>Chordata</taxon>
        <taxon>Craniata</taxon>
        <taxon>Vertebrata</taxon>
        <taxon>Chondrichthyes</taxon>
        <taxon>Holocephali</taxon>
        <taxon>Chimaeriformes</taxon>
        <taxon>Callorhinchidae</taxon>
        <taxon>Callorhinchus</taxon>
    </lineage>
</organism>
<evidence type="ECO:0000256" key="7">
    <source>
        <dbReference type="SAM" id="Phobius"/>
    </source>
</evidence>
<accession>V9KRL2</accession>
<keyword evidence="3 7" id="KW-1133">Transmembrane helix</keyword>
<dbReference type="OMA" id="VLWQDSQ"/>
<dbReference type="KEGG" id="cmk:103189083"/>
<keyword evidence="8" id="KW-0732">Signal</keyword>
<proteinExistence type="evidence at transcript level"/>
<protein>
    <submittedName>
        <fullName evidence="10">CD276 antigen-like protein</fullName>
    </submittedName>
    <submittedName>
        <fullName evidence="11">CD276 molecule</fullName>
    </submittedName>
</protein>
<dbReference type="GeneTree" id="ENSGT00940000154641"/>
<dbReference type="SMART" id="SM00407">
    <property type="entry name" value="IGc1"/>
    <property type="match status" value="1"/>
</dbReference>
<dbReference type="EMBL" id="JW868482">
    <property type="protein sequence ID" value="AFP01000.1"/>
    <property type="molecule type" value="mRNA"/>
</dbReference>
<dbReference type="InterPro" id="IPR053896">
    <property type="entry name" value="BTN3A2-like_Ig-C"/>
</dbReference>
<dbReference type="GO" id="GO:0001817">
    <property type="term" value="P:regulation of cytokine production"/>
    <property type="evidence" value="ECO:0007669"/>
    <property type="project" value="TreeGrafter"/>
</dbReference>
<dbReference type="SMART" id="SM00409">
    <property type="entry name" value="IG"/>
    <property type="match status" value="2"/>
</dbReference>
<dbReference type="AlphaFoldDB" id="V9KRL2"/>
<dbReference type="GeneID" id="103189083"/>
<evidence type="ECO:0000256" key="3">
    <source>
        <dbReference type="ARBA" id="ARBA00022989"/>
    </source>
</evidence>
<evidence type="ECO:0000256" key="1">
    <source>
        <dbReference type="ARBA" id="ARBA00004370"/>
    </source>
</evidence>
<dbReference type="GO" id="GO:0005102">
    <property type="term" value="F:signaling receptor binding"/>
    <property type="evidence" value="ECO:0007669"/>
    <property type="project" value="TreeGrafter"/>
</dbReference>
<dbReference type="GO" id="GO:0009897">
    <property type="term" value="C:external side of plasma membrane"/>
    <property type="evidence" value="ECO:0007669"/>
    <property type="project" value="TreeGrafter"/>
</dbReference>
<dbReference type="PANTHER" id="PTHR24100:SF155">
    <property type="entry name" value="CD276 ANTIGEN"/>
    <property type="match status" value="1"/>
</dbReference>
<reference evidence="10 12" key="3">
    <citation type="journal article" date="2014" name="Nature">
        <title>Elephant shark genome provides unique insights into gnathostome evolution.</title>
        <authorList>
            <consortium name="International Elephant Shark Genome Sequencing Consortium"/>
            <person name="Venkatesh B."/>
            <person name="Lee A.P."/>
            <person name="Ravi V."/>
            <person name="Maurya A.K."/>
            <person name="Lian M.M."/>
            <person name="Swann J.B."/>
            <person name="Ohta Y."/>
            <person name="Flajnik M.F."/>
            <person name="Sutoh Y."/>
            <person name="Kasahara M."/>
            <person name="Hoon S."/>
            <person name="Gangu V."/>
            <person name="Roy S.W."/>
            <person name="Irimia M."/>
            <person name="Korzh V."/>
            <person name="Kondrychyn I."/>
            <person name="Lim Z.W."/>
            <person name="Tay B.H."/>
            <person name="Tohari S."/>
            <person name="Kong K.W."/>
            <person name="Ho S."/>
            <person name="Lorente-Galdos B."/>
            <person name="Quilez J."/>
            <person name="Marques-Bonet T."/>
            <person name="Raney B.J."/>
            <person name="Ingham P.W."/>
            <person name="Tay A."/>
            <person name="Hillier L.W."/>
            <person name="Minx P."/>
            <person name="Boehm T."/>
            <person name="Wilson R.K."/>
            <person name="Brenner S."/>
            <person name="Warren W.C."/>
        </authorList>
    </citation>
    <scope>NUCLEOTIDE SEQUENCE</scope>
    <source>
        <tissue evidence="10">Brain</tissue>
    </source>
</reference>
<evidence type="ECO:0000256" key="2">
    <source>
        <dbReference type="ARBA" id="ARBA00022692"/>
    </source>
</evidence>
<keyword evidence="2 7" id="KW-0812">Transmembrane</keyword>
<dbReference type="STRING" id="7868.ENSCMIP00000027469"/>
<dbReference type="Gene3D" id="2.60.40.10">
    <property type="entry name" value="Immunoglobulins"/>
    <property type="match status" value="2"/>
</dbReference>
<dbReference type="GO" id="GO:0050852">
    <property type="term" value="P:T cell receptor signaling pathway"/>
    <property type="evidence" value="ECO:0007669"/>
    <property type="project" value="TreeGrafter"/>
</dbReference>
<evidence type="ECO:0000256" key="5">
    <source>
        <dbReference type="ARBA" id="ARBA00023319"/>
    </source>
</evidence>
<dbReference type="CDD" id="cd00098">
    <property type="entry name" value="IgC1"/>
    <property type="match status" value="1"/>
</dbReference>
<dbReference type="OrthoDB" id="8897154at2759"/>
<feature type="region of interest" description="Disordered" evidence="6">
    <location>
        <begin position="279"/>
        <end position="312"/>
    </location>
</feature>
<dbReference type="InterPro" id="IPR003597">
    <property type="entry name" value="Ig_C1-set"/>
</dbReference>
<dbReference type="Pfam" id="PF22705">
    <property type="entry name" value="C2-set_3"/>
    <property type="match status" value="1"/>
</dbReference>
<dbReference type="Ensembl" id="ENSCMIT00000027906.1">
    <property type="protein sequence ID" value="ENSCMIP00000027469.1"/>
    <property type="gene ID" value="ENSCMIG00000011965.1"/>
</dbReference>
<keyword evidence="12" id="KW-1185">Reference proteome</keyword>
<gene>
    <name evidence="11" type="primary">LOC103189083</name>
</gene>
<reference evidence="12" key="1">
    <citation type="journal article" date="2006" name="Science">
        <title>Ancient noncoding elements conserved in the human genome.</title>
        <authorList>
            <person name="Venkatesh B."/>
            <person name="Kirkness E.F."/>
            <person name="Loh Y.H."/>
            <person name="Halpern A.L."/>
            <person name="Lee A.P."/>
            <person name="Johnson J."/>
            <person name="Dandona N."/>
            <person name="Viswanathan L.D."/>
            <person name="Tay A."/>
            <person name="Venter J.C."/>
            <person name="Strausberg R.L."/>
            <person name="Brenner S."/>
        </authorList>
    </citation>
    <scope>NUCLEOTIDE SEQUENCE [LARGE SCALE GENOMIC DNA]</scope>
</reference>
<comment type="subcellular location">
    <subcellularLocation>
        <location evidence="1">Membrane</location>
    </subcellularLocation>
</comment>
<dbReference type="FunFam" id="2.60.40.10:FF:000438">
    <property type="entry name" value="CD276 antigen"/>
    <property type="match status" value="1"/>
</dbReference>
<dbReference type="PANTHER" id="PTHR24100">
    <property type="entry name" value="BUTYROPHILIN"/>
    <property type="match status" value="1"/>
</dbReference>
<dbReference type="Pfam" id="PF07686">
    <property type="entry name" value="V-set"/>
    <property type="match status" value="1"/>
</dbReference>
<dbReference type="FunFam" id="2.60.40.10:FF:000088">
    <property type="entry name" value="Butyrophilin subfamily 1 member A1"/>
    <property type="match status" value="1"/>
</dbReference>
<feature type="domain" description="Ig-like" evidence="9">
    <location>
        <begin position="144"/>
        <end position="237"/>
    </location>
</feature>
<keyword evidence="5" id="KW-0393">Immunoglobulin domain</keyword>
<evidence type="ECO:0000256" key="6">
    <source>
        <dbReference type="SAM" id="MobiDB-lite"/>
    </source>
</evidence>
<evidence type="ECO:0000259" key="9">
    <source>
        <dbReference type="PROSITE" id="PS50835"/>
    </source>
</evidence>
<feature type="domain" description="Ig-like" evidence="9">
    <location>
        <begin position="38"/>
        <end position="138"/>
    </location>
</feature>
<feature type="compositionally biased region" description="Acidic residues" evidence="6">
    <location>
        <begin position="300"/>
        <end position="312"/>
    </location>
</feature>
<evidence type="ECO:0000313" key="12">
    <source>
        <dbReference type="Proteomes" id="UP000314986"/>
    </source>
</evidence>
<dbReference type="PROSITE" id="PS50835">
    <property type="entry name" value="IG_LIKE"/>
    <property type="match status" value="2"/>
</dbReference>
<evidence type="ECO:0000256" key="8">
    <source>
        <dbReference type="SAM" id="SignalP"/>
    </source>
</evidence>
<dbReference type="InterPro" id="IPR013783">
    <property type="entry name" value="Ig-like_fold"/>
</dbReference>
<evidence type="ECO:0000256" key="4">
    <source>
        <dbReference type="ARBA" id="ARBA00023136"/>
    </source>
</evidence>
<reference evidence="11" key="4">
    <citation type="submission" date="2025-05" db="UniProtKB">
        <authorList>
            <consortium name="Ensembl"/>
        </authorList>
    </citation>
    <scope>IDENTIFICATION</scope>
</reference>
<evidence type="ECO:0000313" key="11">
    <source>
        <dbReference type="Ensembl" id="ENSCMIP00000027469.1"/>
    </source>
</evidence>
<dbReference type="InterPro" id="IPR007110">
    <property type="entry name" value="Ig-like_dom"/>
</dbReference>
<feature type="chain" id="PRO_5044739561" evidence="8">
    <location>
        <begin position="24"/>
        <end position="312"/>
    </location>
</feature>
<feature type="signal peptide" evidence="8">
    <location>
        <begin position="1"/>
        <end position="23"/>
    </location>
</feature>
<sequence length="312" mass="34286">MYTSILSACFAFHLLLLGQSGGALNILVPEFPVLGIFGEDITLNCSFLTDGNFSLSDLSVIWQLTETKRMVHSYAAQRDQQVDQASSFTNRTSLFHTELQRGNASLLLRQVQIQDEGSFTCFVRINDYNSAPIMLQVAAPYSKPNLHLEPNKNLKPGDRVSIGCHSAGGYPQAIVVWHDGRGNNLTANVTTSQVANEEGLFQISSVISVTLEPNSTYTCIVRNQLLNEETQASATITGQHLRFPAVALWLTIGLSICLLGLLGALGYVCRRKIQQSCKEDNAEAEEEEAEARTAMKPLESTEDKEGDEEVIE</sequence>
<dbReference type="SUPFAM" id="SSF48726">
    <property type="entry name" value="Immunoglobulin"/>
    <property type="match status" value="2"/>
</dbReference>
<dbReference type="InterPro" id="IPR036179">
    <property type="entry name" value="Ig-like_dom_sf"/>
</dbReference>
<dbReference type="InterPro" id="IPR050504">
    <property type="entry name" value="IgSF_BTN/MOG"/>
</dbReference>
<dbReference type="Proteomes" id="UP000314986">
    <property type="component" value="Unassembled WGS sequence"/>
</dbReference>